<dbReference type="SUPFAM" id="SSF52058">
    <property type="entry name" value="L domain-like"/>
    <property type="match status" value="1"/>
</dbReference>
<evidence type="ECO:0000313" key="5">
    <source>
        <dbReference type="Proteomes" id="UP001652623"/>
    </source>
</evidence>
<dbReference type="InterPro" id="IPR032675">
    <property type="entry name" value="LRR_dom_sf"/>
</dbReference>
<name>A0ABM3ZU30_ZIZJJ</name>
<dbReference type="InterPro" id="IPR050715">
    <property type="entry name" value="LRR-SigEffector_domain"/>
</dbReference>
<keyword evidence="5" id="KW-1185">Reference proteome</keyword>
<evidence type="ECO:0000256" key="2">
    <source>
        <dbReference type="ARBA" id="ARBA00022737"/>
    </source>
</evidence>
<dbReference type="PANTHER" id="PTHR45752:SF195">
    <property type="entry name" value="LEUCINE-RICH REPEAT (LRR) FAMILY PROTEIN-RELATED"/>
    <property type="match status" value="1"/>
</dbReference>
<evidence type="ECO:0000259" key="4">
    <source>
        <dbReference type="Pfam" id="PF20160"/>
    </source>
</evidence>
<dbReference type="Gene3D" id="3.80.10.10">
    <property type="entry name" value="Ribonuclease Inhibitor"/>
    <property type="match status" value="1"/>
</dbReference>
<dbReference type="Pfam" id="PF00560">
    <property type="entry name" value="LRR_1"/>
    <property type="match status" value="2"/>
</dbReference>
<dbReference type="Proteomes" id="UP001652623">
    <property type="component" value="Chromosome 10"/>
</dbReference>
<keyword evidence="3" id="KW-0812">Transmembrane</keyword>
<protein>
    <submittedName>
        <fullName evidence="6">Disease resistance protein RPP2B-like</fullName>
    </submittedName>
</protein>
<proteinExistence type="predicted"/>
<feature type="transmembrane region" description="Helical" evidence="3">
    <location>
        <begin position="192"/>
        <end position="212"/>
    </location>
</feature>
<sequence length="283" mass="32254">MLAGLCSLVVLDLSDCNLFEIPNHLISLSSLESLNLSGTMIETIPASLKQVSGMYDLNLSNCKRLQSLPELPFLIYNFDAHGCASLESVSRTAFTDRLDKYQIRNRYEEFALSNCLNLDQNGWSNVVTDARLRIVRSATASLLLKDDNYESRRTPSVTILWQGNEIPKWFNYQNEGSSIHIKLPPNWCDINFLGFAVCINFLGFAVCMVVSFNNCTGEWDLHFRCESQFKSDSGESYESNCCLYGWGRGKSRTRVINSDHVLMWYDLRLYINAVKEKEGKKFV</sequence>
<dbReference type="InterPro" id="IPR001611">
    <property type="entry name" value="Leu-rich_rpt"/>
</dbReference>
<keyword evidence="2" id="KW-0677">Repeat</keyword>
<dbReference type="Pfam" id="PF20160">
    <property type="entry name" value="C-JID"/>
    <property type="match status" value="1"/>
</dbReference>
<accession>A0ABM3ZU30</accession>
<dbReference type="InterPro" id="IPR045344">
    <property type="entry name" value="C-JID"/>
</dbReference>
<keyword evidence="3" id="KW-0472">Membrane</keyword>
<evidence type="ECO:0000256" key="3">
    <source>
        <dbReference type="SAM" id="Phobius"/>
    </source>
</evidence>
<evidence type="ECO:0000256" key="1">
    <source>
        <dbReference type="ARBA" id="ARBA00022614"/>
    </source>
</evidence>
<keyword evidence="3" id="KW-1133">Transmembrane helix</keyword>
<organism evidence="5 6">
    <name type="scientific">Ziziphus jujuba</name>
    <name type="common">Chinese jujube</name>
    <name type="synonym">Ziziphus sativa</name>
    <dbReference type="NCBI Taxonomy" id="326968"/>
    <lineage>
        <taxon>Eukaryota</taxon>
        <taxon>Viridiplantae</taxon>
        <taxon>Streptophyta</taxon>
        <taxon>Embryophyta</taxon>
        <taxon>Tracheophyta</taxon>
        <taxon>Spermatophyta</taxon>
        <taxon>Magnoliopsida</taxon>
        <taxon>eudicotyledons</taxon>
        <taxon>Gunneridae</taxon>
        <taxon>Pentapetalae</taxon>
        <taxon>rosids</taxon>
        <taxon>fabids</taxon>
        <taxon>Rosales</taxon>
        <taxon>Rhamnaceae</taxon>
        <taxon>Paliureae</taxon>
        <taxon>Ziziphus</taxon>
    </lineage>
</organism>
<evidence type="ECO:0000313" key="6">
    <source>
        <dbReference type="RefSeq" id="XP_060667988.1"/>
    </source>
</evidence>
<dbReference type="GeneID" id="132799640"/>
<reference evidence="6" key="1">
    <citation type="submission" date="2025-08" db="UniProtKB">
        <authorList>
            <consortium name="RefSeq"/>
        </authorList>
    </citation>
    <scope>IDENTIFICATION</scope>
    <source>
        <tissue evidence="6">Seedling</tissue>
    </source>
</reference>
<dbReference type="PANTHER" id="PTHR45752">
    <property type="entry name" value="LEUCINE-RICH REPEAT-CONTAINING"/>
    <property type="match status" value="1"/>
</dbReference>
<feature type="domain" description="C-JID" evidence="4">
    <location>
        <begin position="162"/>
        <end position="199"/>
    </location>
</feature>
<gene>
    <name evidence="6" type="primary">LOC132799640</name>
</gene>
<dbReference type="RefSeq" id="XP_060667988.1">
    <property type="nucleotide sequence ID" value="XM_060812005.1"/>
</dbReference>
<keyword evidence="1" id="KW-0433">Leucine-rich repeat</keyword>